<keyword evidence="1" id="KW-0285">Flavoprotein</keyword>
<dbReference type="InterPro" id="IPR036661">
    <property type="entry name" value="Luciferase-like_sf"/>
</dbReference>
<dbReference type="EMBL" id="JBHYPX010000072">
    <property type="protein sequence ID" value="MFE1355954.1"/>
    <property type="molecule type" value="Genomic_DNA"/>
</dbReference>
<dbReference type="Gene3D" id="3.20.20.30">
    <property type="entry name" value="Luciferase-like domain"/>
    <property type="match status" value="1"/>
</dbReference>
<evidence type="ECO:0000256" key="1">
    <source>
        <dbReference type="ARBA" id="ARBA00022630"/>
    </source>
</evidence>
<dbReference type="RefSeq" id="WP_380320804.1">
    <property type="nucleotide sequence ID" value="NZ_JBHYPW010000012.1"/>
</dbReference>
<evidence type="ECO:0000256" key="3">
    <source>
        <dbReference type="ARBA" id="ARBA00023002"/>
    </source>
</evidence>
<evidence type="ECO:0000313" key="8">
    <source>
        <dbReference type="Proteomes" id="UP001599542"/>
    </source>
</evidence>
<feature type="region of interest" description="Disordered" evidence="5">
    <location>
        <begin position="12"/>
        <end position="89"/>
    </location>
</feature>
<dbReference type="PANTHER" id="PTHR42847:SF4">
    <property type="entry name" value="ALKANESULFONATE MONOOXYGENASE-RELATED"/>
    <property type="match status" value="1"/>
</dbReference>
<proteinExistence type="predicted"/>
<keyword evidence="3" id="KW-0560">Oxidoreductase</keyword>
<name>A0ABW6GTP1_9ACTN</name>
<keyword evidence="2" id="KW-0288">FMN</keyword>
<reference evidence="7 8" key="1">
    <citation type="submission" date="2024-09" db="EMBL/GenBank/DDBJ databases">
        <title>The Natural Products Discovery Center: Release of the First 8490 Sequenced Strains for Exploring Actinobacteria Biosynthetic Diversity.</title>
        <authorList>
            <person name="Kalkreuter E."/>
            <person name="Kautsar S.A."/>
            <person name="Yang D."/>
            <person name="Bader C.D."/>
            <person name="Teijaro C.N."/>
            <person name="Fluegel L."/>
            <person name="Davis C.M."/>
            <person name="Simpson J.R."/>
            <person name="Lauterbach L."/>
            <person name="Steele A.D."/>
            <person name="Gui C."/>
            <person name="Meng S."/>
            <person name="Li G."/>
            <person name="Viehrig K."/>
            <person name="Ye F."/>
            <person name="Su P."/>
            <person name="Kiefer A.F."/>
            <person name="Nichols A."/>
            <person name="Cepeda A.J."/>
            <person name="Yan W."/>
            <person name="Fan B."/>
            <person name="Jiang Y."/>
            <person name="Adhikari A."/>
            <person name="Zheng C.-J."/>
            <person name="Schuster L."/>
            <person name="Cowan T.M."/>
            <person name="Smanski M.J."/>
            <person name="Chevrette M.G."/>
            <person name="De Carvalho L.P.S."/>
            <person name="Shen B."/>
        </authorList>
    </citation>
    <scope>NUCLEOTIDE SEQUENCE [LARGE SCALE GENOMIC DNA]</scope>
    <source>
        <strain evidence="7 8">NPDC058753</strain>
    </source>
</reference>
<dbReference type="CDD" id="cd01094">
    <property type="entry name" value="Alkanesulfonate_monoxygenase"/>
    <property type="match status" value="1"/>
</dbReference>
<sequence>MSTAFHWFLPTGGDARDPGPVRPILPGARRRIIPPGSTGETPKYIQYEGVPPALPAGRPTPRADPTRSTGQGLCGAAHGTGIGGPSAGAPAGRPATLGYLTQLAQAADQLGYEAVLTPTGAHCEDAWITTAALIAATRRLKFLVAFRPGLVEPALAAQTAATFQRLSGGRLLLNVVAGGSDAEQRGYGDRLDHDARYARADEFLDVVRTAWRGAPYDHAGPHYRIDGGQLRQPPEPAPRIYFGGSSDPALAVAARHADTYLTWGEPVAQVAEKTARVRELAAAQGRSPRFGLRVHVLSRATAARAREDAEALLAGLDDSAIAAGQRRLRALESVGQRRMLDLHGGRRDRLWIAPNLWAGLGLVRGGAGTALVGSHREVADRLAEYRAAGIDEFVLSGYPHLEEAYTFAEHVRPLL</sequence>
<evidence type="ECO:0000256" key="4">
    <source>
        <dbReference type="ARBA" id="ARBA00023033"/>
    </source>
</evidence>
<evidence type="ECO:0000313" key="7">
    <source>
        <dbReference type="EMBL" id="MFE1355954.1"/>
    </source>
</evidence>
<comment type="caution">
    <text evidence="7">The sequence shown here is derived from an EMBL/GenBank/DDBJ whole genome shotgun (WGS) entry which is preliminary data.</text>
</comment>
<dbReference type="Pfam" id="PF00296">
    <property type="entry name" value="Bac_luciferase"/>
    <property type="match status" value="1"/>
</dbReference>
<feature type="domain" description="Luciferase-like" evidence="6">
    <location>
        <begin position="91"/>
        <end position="392"/>
    </location>
</feature>
<protein>
    <submittedName>
        <fullName evidence="7">LLM class flavin-dependent oxidoreductase</fullName>
    </submittedName>
</protein>
<gene>
    <name evidence="7" type="ORF">ACFW6T_28650</name>
</gene>
<evidence type="ECO:0000256" key="5">
    <source>
        <dbReference type="SAM" id="MobiDB-lite"/>
    </source>
</evidence>
<keyword evidence="8" id="KW-1185">Reference proteome</keyword>
<accession>A0ABW6GTP1</accession>
<dbReference type="SUPFAM" id="SSF51679">
    <property type="entry name" value="Bacterial luciferase-like"/>
    <property type="match status" value="1"/>
</dbReference>
<dbReference type="InterPro" id="IPR011251">
    <property type="entry name" value="Luciferase-like_dom"/>
</dbReference>
<evidence type="ECO:0000256" key="2">
    <source>
        <dbReference type="ARBA" id="ARBA00022643"/>
    </source>
</evidence>
<dbReference type="PANTHER" id="PTHR42847">
    <property type="entry name" value="ALKANESULFONATE MONOOXYGENASE"/>
    <property type="match status" value="1"/>
</dbReference>
<organism evidence="7 8">
    <name type="scientific">Kitasatospora phosalacinea</name>
    <dbReference type="NCBI Taxonomy" id="2065"/>
    <lineage>
        <taxon>Bacteria</taxon>
        <taxon>Bacillati</taxon>
        <taxon>Actinomycetota</taxon>
        <taxon>Actinomycetes</taxon>
        <taxon>Kitasatosporales</taxon>
        <taxon>Streptomycetaceae</taxon>
        <taxon>Kitasatospora</taxon>
    </lineage>
</organism>
<keyword evidence="4" id="KW-0503">Monooxygenase</keyword>
<evidence type="ECO:0000259" key="6">
    <source>
        <dbReference type="Pfam" id="PF00296"/>
    </source>
</evidence>
<dbReference type="InterPro" id="IPR050172">
    <property type="entry name" value="SsuD_RutA_monooxygenase"/>
</dbReference>
<dbReference type="Proteomes" id="UP001599542">
    <property type="component" value="Unassembled WGS sequence"/>
</dbReference>